<sequence length="93" mass="11024">MFMLAYVSVPPVNERYPLWVTEFLTMKSNSKEKRLQMLSKYGGLCKLEHWIDAVKRSDAKIVDDYYKKYEENSHRSEIGFENLTNSSKVIRLQ</sequence>
<evidence type="ECO:0000313" key="1">
    <source>
        <dbReference type="EMBL" id="GMG21933.1"/>
    </source>
</evidence>
<organism evidence="1 2">
    <name type="scientific">Ambrosiozyma monospora</name>
    <name type="common">Yeast</name>
    <name type="synonym">Endomycopsis monosporus</name>
    <dbReference type="NCBI Taxonomy" id="43982"/>
    <lineage>
        <taxon>Eukaryota</taxon>
        <taxon>Fungi</taxon>
        <taxon>Dikarya</taxon>
        <taxon>Ascomycota</taxon>
        <taxon>Saccharomycotina</taxon>
        <taxon>Pichiomycetes</taxon>
        <taxon>Pichiales</taxon>
        <taxon>Pichiaceae</taxon>
        <taxon>Ambrosiozyma</taxon>
    </lineage>
</organism>
<gene>
    <name evidence="1" type="ORF">Amon01_000235900</name>
</gene>
<keyword evidence="2" id="KW-1185">Reference proteome</keyword>
<protein>
    <submittedName>
        <fullName evidence="1">Unnamed protein product</fullName>
    </submittedName>
</protein>
<evidence type="ECO:0000313" key="2">
    <source>
        <dbReference type="Proteomes" id="UP001165063"/>
    </source>
</evidence>
<accession>A0A9W6YUQ2</accession>
<proteinExistence type="predicted"/>
<dbReference type="AlphaFoldDB" id="A0A9W6YUQ2"/>
<comment type="caution">
    <text evidence="1">The sequence shown here is derived from an EMBL/GenBank/DDBJ whole genome shotgun (WGS) entry which is preliminary data.</text>
</comment>
<name>A0A9W6YUQ2_AMBMO</name>
<dbReference type="EMBL" id="BSXU01000845">
    <property type="protein sequence ID" value="GMG21933.1"/>
    <property type="molecule type" value="Genomic_DNA"/>
</dbReference>
<reference evidence="1" key="1">
    <citation type="submission" date="2023-04" db="EMBL/GenBank/DDBJ databases">
        <title>Ambrosiozyma monospora NBRC 1965.</title>
        <authorList>
            <person name="Ichikawa N."/>
            <person name="Sato H."/>
            <person name="Tonouchi N."/>
        </authorList>
    </citation>
    <scope>NUCLEOTIDE SEQUENCE</scope>
    <source>
        <strain evidence="1">NBRC 1965</strain>
    </source>
</reference>
<dbReference type="Proteomes" id="UP001165063">
    <property type="component" value="Unassembled WGS sequence"/>
</dbReference>